<dbReference type="AlphaFoldDB" id="A0AAE3DDP1"/>
<evidence type="ECO:0000256" key="3">
    <source>
        <dbReference type="ARBA" id="ARBA00022801"/>
    </source>
</evidence>
<evidence type="ECO:0000256" key="1">
    <source>
        <dbReference type="ARBA" id="ARBA00005750"/>
    </source>
</evidence>
<dbReference type="GO" id="GO:0004725">
    <property type="term" value="F:protein tyrosine phosphatase activity"/>
    <property type="evidence" value="ECO:0007669"/>
    <property type="project" value="UniProtKB-EC"/>
</dbReference>
<dbReference type="InterPro" id="IPR016667">
    <property type="entry name" value="Caps_polysacc_synth_CpsB/CapC"/>
</dbReference>
<dbReference type="Pfam" id="PF19567">
    <property type="entry name" value="CpsB_CapC"/>
    <property type="match status" value="1"/>
</dbReference>
<dbReference type="RefSeq" id="WP_302929464.1">
    <property type="nucleotide sequence ID" value="NZ_JAJEPW010000041.1"/>
</dbReference>
<sequence>MIDFHSHILPAMDDGSRNIEESLQMLRMLQEQGVERVIATPHFYADENPPDVFLRRRADAWEHLRAHLTQGLPHVLLGAEVHYFQGISRTAQVRQLCIQDTGVLLLEMPFSGWSSRTVEDLAALAQQQEMTVVLAHVERYLPDQPRALWPKLRRMGILFQCNASFFLDWRTKHRAVKMLRNREIDILGSDCHGVSYRPPRLDEAAKFICRHAGNEALSRLEDCSRKLIGTDR</sequence>
<comment type="caution">
    <text evidence="6">The sequence shown here is derived from an EMBL/GenBank/DDBJ whole genome shotgun (WGS) entry which is preliminary data.</text>
</comment>
<proteinExistence type="inferred from homology"/>
<dbReference type="EMBL" id="JAJEPW010000041">
    <property type="protein sequence ID" value="MCC2130248.1"/>
    <property type="molecule type" value="Genomic_DNA"/>
</dbReference>
<evidence type="ECO:0000313" key="7">
    <source>
        <dbReference type="Proteomes" id="UP001199319"/>
    </source>
</evidence>
<evidence type="ECO:0000256" key="4">
    <source>
        <dbReference type="ARBA" id="ARBA00022912"/>
    </source>
</evidence>
<reference evidence="6" key="1">
    <citation type="submission" date="2021-10" db="EMBL/GenBank/DDBJ databases">
        <title>Anaerobic single-cell dispensing facilitates the cultivation of human gut bacteria.</title>
        <authorList>
            <person name="Afrizal A."/>
        </authorList>
    </citation>
    <scope>NUCLEOTIDE SEQUENCE</scope>
    <source>
        <strain evidence="6">CLA-AA-H272</strain>
    </source>
</reference>
<protein>
    <recommendedName>
        <fullName evidence="2">protein-tyrosine-phosphatase</fullName>
        <ecNumber evidence="2">3.1.3.48</ecNumber>
    </recommendedName>
</protein>
<evidence type="ECO:0000256" key="5">
    <source>
        <dbReference type="ARBA" id="ARBA00051722"/>
    </source>
</evidence>
<dbReference type="GO" id="GO:0030145">
    <property type="term" value="F:manganese ion binding"/>
    <property type="evidence" value="ECO:0007669"/>
    <property type="project" value="InterPro"/>
</dbReference>
<name>A0AAE3DDP1_9FIRM</name>
<dbReference type="InterPro" id="IPR016195">
    <property type="entry name" value="Pol/histidinol_Pase-like"/>
</dbReference>
<evidence type="ECO:0000256" key="2">
    <source>
        <dbReference type="ARBA" id="ARBA00013064"/>
    </source>
</evidence>
<keyword evidence="3" id="KW-0378">Hydrolase</keyword>
<comment type="similarity">
    <text evidence="1">Belongs to the metallo-dependent hydrolases superfamily. CpsB/CapC family.</text>
</comment>
<dbReference type="PANTHER" id="PTHR39181:SF1">
    <property type="entry name" value="TYROSINE-PROTEIN PHOSPHATASE YWQE"/>
    <property type="match status" value="1"/>
</dbReference>
<keyword evidence="4" id="KW-0904">Protein phosphatase</keyword>
<gene>
    <name evidence="6" type="ORF">LKD37_12130</name>
</gene>
<dbReference type="EC" id="3.1.3.48" evidence="2"/>
<dbReference type="SUPFAM" id="SSF89550">
    <property type="entry name" value="PHP domain-like"/>
    <property type="match status" value="1"/>
</dbReference>
<accession>A0AAE3DDP1</accession>
<dbReference type="PANTHER" id="PTHR39181">
    <property type="entry name" value="TYROSINE-PROTEIN PHOSPHATASE YWQE"/>
    <property type="match status" value="1"/>
</dbReference>
<dbReference type="Gene3D" id="3.20.20.140">
    <property type="entry name" value="Metal-dependent hydrolases"/>
    <property type="match status" value="1"/>
</dbReference>
<keyword evidence="7" id="KW-1185">Reference proteome</keyword>
<organism evidence="6 7">
    <name type="scientific">Brotocaccenecus cirricatena</name>
    <dbReference type="NCBI Taxonomy" id="3064195"/>
    <lineage>
        <taxon>Bacteria</taxon>
        <taxon>Bacillati</taxon>
        <taxon>Bacillota</taxon>
        <taxon>Clostridia</taxon>
        <taxon>Eubacteriales</taxon>
        <taxon>Oscillospiraceae</taxon>
        <taxon>Brotocaccenecus</taxon>
    </lineage>
</organism>
<evidence type="ECO:0000313" key="6">
    <source>
        <dbReference type="EMBL" id="MCC2130248.1"/>
    </source>
</evidence>
<comment type="catalytic activity">
    <reaction evidence="5">
        <text>O-phospho-L-tyrosyl-[protein] + H2O = L-tyrosyl-[protein] + phosphate</text>
        <dbReference type="Rhea" id="RHEA:10684"/>
        <dbReference type="Rhea" id="RHEA-COMP:10136"/>
        <dbReference type="Rhea" id="RHEA-COMP:20101"/>
        <dbReference type="ChEBI" id="CHEBI:15377"/>
        <dbReference type="ChEBI" id="CHEBI:43474"/>
        <dbReference type="ChEBI" id="CHEBI:46858"/>
        <dbReference type="ChEBI" id="CHEBI:61978"/>
        <dbReference type="EC" id="3.1.3.48"/>
    </reaction>
</comment>
<dbReference type="Proteomes" id="UP001199319">
    <property type="component" value="Unassembled WGS sequence"/>
</dbReference>
<dbReference type="PIRSF" id="PIRSF016557">
    <property type="entry name" value="Caps_synth_CpsB"/>
    <property type="match status" value="1"/>
</dbReference>